<dbReference type="InterPro" id="IPR006158">
    <property type="entry name" value="Cobalamin-bd"/>
</dbReference>
<dbReference type="SUPFAM" id="SSF52242">
    <property type="entry name" value="Cobalamin (vitamin B12)-binding domain"/>
    <property type="match status" value="1"/>
</dbReference>
<accession>A0ABQ4SP37</accession>
<dbReference type="EMBL" id="BPQR01000004">
    <property type="protein sequence ID" value="GJE04982.1"/>
    <property type="molecule type" value="Genomic_DNA"/>
</dbReference>
<evidence type="ECO:0000313" key="2">
    <source>
        <dbReference type="EMBL" id="GJE04982.1"/>
    </source>
</evidence>
<organism evidence="2 3">
    <name type="scientific">Methylobacterium jeotgali</name>
    <dbReference type="NCBI Taxonomy" id="381630"/>
    <lineage>
        <taxon>Bacteria</taxon>
        <taxon>Pseudomonadati</taxon>
        <taxon>Pseudomonadota</taxon>
        <taxon>Alphaproteobacteria</taxon>
        <taxon>Hyphomicrobiales</taxon>
        <taxon>Methylobacteriaceae</taxon>
        <taxon>Methylobacterium</taxon>
    </lineage>
</organism>
<dbReference type="Proteomes" id="UP001055102">
    <property type="component" value="Unassembled WGS sequence"/>
</dbReference>
<reference evidence="2" key="1">
    <citation type="journal article" date="2021" name="Front. Microbiol.">
        <title>Comprehensive Comparative Genomics and Phenotyping of Methylobacterium Species.</title>
        <authorList>
            <person name="Alessa O."/>
            <person name="Ogura Y."/>
            <person name="Fujitani Y."/>
            <person name="Takami H."/>
            <person name="Hayashi T."/>
            <person name="Sahin N."/>
            <person name="Tani A."/>
        </authorList>
    </citation>
    <scope>NUCLEOTIDE SEQUENCE</scope>
    <source>
        <strain evidence="2">LMG 23639</strain>
    </source>
</reference>
<evidence type="ECO:0000313" key="3">
    <source>
        <dbReference type="Proteomes" id="UP001055102"/>
    </source>
</evidence>
<sequence>MVDMRQFGDGLLYDSPGRDLVEICDFAFDSRIEVFNPRPTIQDDLARVVEADIIPRLMLAHRQDAGPSGGNILPDTDQVEAFTDLILAPAGADFDSRLSALLASDLAPDSLLLDLLAPTARHLGTLWEDDLCDFVEVTRAMGRLQRIMRAVTHRFDRAPHAPRNGRSVLLLPCPGDTHSFGLTVVARFFHESGWAVSCRTAANEDVVSQVRDGWFDVVGLSLACEVLVPRMTEMIAGIRRHSRNPALRVIVGGPVFLADPGRVGQVRADATAHDARQAVHVAESLLDLSARPC</sequence>
<protein>
    <recommendedName>
        <fullName evidence="1">B12-binding domain-containing protein</fullName>
    </recommendedName>
</protein>
<proteinExistence type="predicted"/>
<dbReference type="InterPro" id="IPR036724">
    <property type="entry name" value="Cobalamin-bd_sf"/>
</dbReference>
<gene>
    <name evidence="2" type="ORF">AOPFMNJM_0275</name>
</gene>
<keyword evidence="3" id="KW-1185">Reference proteome</keyword>
<evidence type="ECO:0000259" key="1">
    <source>
        <dbReference type="PROSITE" id="PS51332"/>
    </source>
</evidence>
<dbReference type="Pfam" id="PF02310">
    <property type="entry name" value="B12-binding"/>
    <property type="match status" value="1"/>
</dbReference>
<name>A0ABQ4SP37_9HYPH</name>
<feature type="domain" description="B12-binding" evidence="1">
    <location>
        <begin position="165"/>
        <end position="293"/>
    </location>
</feature>
<comment type="caution">
    <text evidence="2">The sequence shown here is derived from an EMBL/GenBank/DDBJ whole genome shotgun (WGS) entry which is preliminary data.</text>
</comment>
<reference evidence="2" key="2">
    <citation type="submission" date="2021-08" db="EMBL/GenBank/DDBJ databases">
        <authorList>
            <person name="Tani A."/>
            <person name="Ola A."/>
            <person name="Ogura Y."/>
            <person name="Katsura K."/>
            <person name="Hayashi T."/>
        </authorList>
    </citation>
    <scope>NUCLEOTIDE SEQUENCE</scope>
    <source>
        <strain evidence="2">LMG 23639</strain>
    </source>
</reference>
<dbReference type="Gene3D" id="3.40.50.280">
    <property type="entry name" value="Cobalamin-binding domain"/>
    <property type="match status" value="1"/>
</dbReference>
<dbReference type="PROSITE" id="PS51332">
    <property type="entry name" value="B12_BINDING"/>
    <property type="match status" value="1"/>
</dbReference>
<dbReference type="CDD" id="cd02065">
    <property type="entry name" value="B12-binding_like"/>
    <property type="match status" value="1"/>
</dbReference>